<comment type="similarity">
    <text evidence="1">Belongs to the peptidase S12 family.</text>
</comment>
<dbReference type="InterPro" id="IPR012338">
    <property type="entry name" value="Beta-lactam/transpept-like"/>
</dbReference>
<dbReference type="Gene3D" id="3.40.710.10">
    <property type="entry name" value="DD-peptidase/beta-lactamase superfamily"/>
    <property type="match status" value="1"/>
</dbReference>
<dbReference type="InterPro" id="IPR001466">
    <property type="entry name" value="Beta-lactam-related"/>
</dbReference>
<evidence type="ECO:0000256" key="2">
    <source>
        <dbReference type="SAM" id="SignalP"/>
    </source>
</evidence>
<evidence type="ECO:0000259" key="3">
    <source>
        <dbReference type="Pfam" id="PF00144"/>
    </source>
</evidence>
<feature type="signal peptide" evidence="2">
    <location>
        <begin position="1"/>
        <end position="17"/>
    </location>
</feature>
<dbReference type="SUPFAM" id="SSF56601">
    <property type="entry name" value="beta-lactamase/transpeptidase-like"/>
    <property type="match status" value="1"/>
</dbReference>
<organism evidence="4 5">
    <name type="scientific">Kwoniella dendrophila CBS 6074</name>
    <dbReference type="NCBI Taxonomy" id="1295534"/>
    <lineage>
        <taxon>Eukaryota</taxon>
        <taxon>Fungi</taxon>
        <taxon>Dikarya</taxon>
        <taxon>Basidiomycota</taxon>
        <taxon>Agaricomycotina</taxon>
        <taxon>Tremellomycetes</taxon>
        <taxon>Tremellales</taxon>
        <taxon>Cryptococcaceae</taxon>
        <taxon>Kwoniella</taxon>
    </lineage>
</organism>
<keyword evidence="2" id="KW-0732">Signal</keyword>
<keyword evidence="5" id="KW-1185">Reference proteome</keyword>
<proteinExistence type="inferred from homology"/>
<evidence type="ECO:0000313" key="5">
    <source>
        <dbReference type="Proteomes" id="UP001355207"/>
    </source>
</evidence>
<dbReference type="PANTHER" id="PTHR46825">
    <property type="entry name" value="D-ALANYL-D-ALANINE-CARBOXYPEPTIDASE/ENDOPEPTIDASE AMPH"/>
    <property type="match status" value="1"/>
</dbReference>
<dbReference type="RefSeq" id="XP_066077723.1">
    <property type="nucleotide sequence ID" value="XM_066221626.1"/>
</dbReference>
<dbReference type="PROSITE" id="PS51257">
    <property type="entry name" value="PROKAR_LIPOPROTEIN"/>
    <property type="match status" value="1"/>
</dbReference>
<dbReference type="AlphaFoldDB" id="A0AAX4K2A2"/>
<evidence type="ECO:0000313" key="4">
    <source>
        <dbReference type="EMBL" id="WWC90960.1"/>
    </source>
</evidence>
<feature type="domain" description="Beta-lactamase-related" evidence="3">
    <location>
        <begin position="78"/>
        <end position="400"/>
    </location>
</feature>
<name>A0AAX4K2A2_9TREE</name>
<feature type="chain" id="PRO_5043444393" description="Beta-lactamase-related domain-containing protein" evidence="2">
    <location>
        <begin position="18"/>
        <end position="622"/>
    </location>
</feature>
<dbReference type="InterPro" id="IPR050491">
    <property type="entry name" value="AmpC-like"/>
</dbReference>
<reference evidence="4 5" key="1">
    <citation type="submission" date="2024-01" db="EMBL/GenBank/DDBJ databases">
        <title>Comparative genomics of Cryptococcus and Kwoniella reveals pathogenesis evolution and contrasting modes of karyotype evolution via chromosome fusion or intercentromeric recombination.</title>
        <authorList>
            <person name="Coelho M.A."/>
            <person name="David-Palma M."/>
            <person name="Shea T."/>
            <person name="Bowers K."/>
            <person name="McGinley-Smith S."/>
            <person name="Mohammad A.W."/>
            <person name="Gnirke A."/>
            <person name="Yurkov A.M."/>
            <person name="Nowrousian M."/>
            <person name="Sun S."/>
            <person name="Cuomo C.A."/>
            <person name="Heitman J."/>
        </authorList>
    </citation>
    <scope>NUCLEOTIDE SEQUENCE [LARGE SCALE GENOMIC DNA]</scope>
    <source>
        <strain evidence="4 5">CBS 6074</strain>
    </source>
</reference>
<dbReference type="Pfam" id="PF00144">
    <property type="entry name" value="Beta-lactamase"/>
    <property type="match status" value="1"/>
</dbReference>
<accession>A0AAX4K2A2</accession>
<evidence type="ECO:0000256" key="1">
    <source>
        <dbReference type="ARBA" id="ARBA00038215"/>
    </source>
</evidence>
<dbReference type="GeneID" id="91096568"/>
<gene>
    <name evidence="4" type="ORF">L201_005898</name>
</gene>
<dbReference type="PANTHER" id="PTHR46825:SF15">
    <property type="entry name" value="BETA-LACTAMASE-RELATED DOMAIN-CONTAINING PROTEIN"/>
    <property type="match status" value="1"/>
</dbReference>
<dbReference type="EMBL" id="CP144105">
    <property type="protein sequence ID" value="WWC90960.1"/>
    <property type="molecule type" value="Genomic_DNA"/>
</dbReference>
<sequence>MKLQILHTLFYLSCSCGTIIPQRPFTLPNESSSIVSDSLIKKIEQLRTKWGVKGISIGLAASPNSTVFPSHSSRNDWILETLSFGEADRYGNEVSSDTRFAIASNSKLFTALAVGLLVENKTSLPNGDVLDWSTKVKDILPEWKLMDEYASDHVDLIDLGTMRSGMPRHDYSHDNHTEPKELVANMRNLRPSSEIRKDWQYNNHHYVTLALIVERLSGFTLPEYVKSHIIDPLGLISTTYNSTEALESGNRSDSFLRTGVDLQACEDSIEQEKEKLDPKCLGYLGSVGWWTDSNGLFEAGPGGVIMSANDMAKWVKELLSPEILPPSVIDTVVTGYSIMEGNPKSLWPKHGIKGYGLGQWIYNYRDEIINGHSGSLPGQQSYMVRIPKLQLGFMIAINDDIFGALLNEIITNMILEDFLGPKDHLDRKHIDWENWIYQNQIIVPQYKHLPKYPQSFKGIIEGDYHDNGYGNLNLLKFQLPNSSDEMKNSYRQQRHHHHLSSIVESSVLFDNSQGSESVTPILNVTGPIYLAEVNKLFITSILFTHFNGQLFNWTTIYTRDKLDETDNIIGKINQVIQTGTAIFTEEGVGMFGNFWGKGNTAKDSKVDEENVKENAEVWFDKL</sequence>
<dbReference type="Proteomes" id="UP001355207">
    <property type="component" value="Chromosome 8"/>
</dbReference>
<protein>
    <recommendedName>
        <fullName evidence="3">Beta-lactamase-related domain-containing protein</fullName>
    </recommendedName>
</protein>